<protein>
    <submittedName>
        <fullName evidence="2">Uncharacterized protein</fullName>
    </submittedName>
</protein>
<evidence type="ECO:0000313" key="2">
    <source>
        <dbReference type="EMBL" id="PZG23375.1"/>
    </source>
</evidence>
<dbReference type="Proteomes" id="UP000248924">
    <property type="component" value="Unassembled WGS sequence"/>
</dbReference>
<dbReference type="AlphaFoldDB" id="A0A2W2F5F9"/>
<reference evidence="2 3" key="1">
    <citation type="submission" date="2018-01" db="EMBL/GenBank/DDBJ databases">
        <title>Draft genome sequence of Jishengella sp. NA12.</title>
        <authorList>
            <person name="Sahin N."/>
            <person name="Ay H."/>
            <person name="Saygin H."/>
        </authorList>
    </citation>
    <scope>NUCLEOTIDE SEQUENCE [LARGE SCALE GENOMIC DNA]</scope>
    <source>
        <strain evidence="2 3">NA12</strain>
    </source>
</reference>
<evidence type="ECO:0000256" key="1">
    <source>
        <dbReference type="SAM" id="SignalP"/>
    </source>
</evidence>
<comment type="caution">
    <text evidence="2">The sequence shown here is derived from an EMBL/GenBank/DDBJ whole genome shotgun (WGS) entry which is preliminary data.</text>
</comment>
<dbReference type="EMBL" id="POTY01000010">
    <property type="protein sequence ID" value="PZG23375.1"/>
    <property type="molecule type" value="Genomic_DNA"/>
</dbReference>
<feature type="signal peptide" evidence="1">
    <location>
        <begin position="1"/>
        <end position="42"/>
    </location>
</feature>
<proteinExistence type="predicted"/>
<evidence type="ECO:0000313" key="3">
    <source>
        <dbReference type="Proteomes" id="UP000248924"/>
    </source>
</evidence>
<gene>
    <name evidence="2" type="ORF">C1I95_03330</name>
</gene>
<accession>A0A2W2F5F9</accession>
<keyword evidence="1" id="KW-0732">Signal</keyword>
<organism evidence="2 3">
    <name type="scientific">Micromonospora craterilacus</name>
    <dbReference type="NCBI Taxonomy" id="1655439"/>
    <lineage>
        <taxon>Bacteria</taxon>
        <taxon>Bacillati</taxon>
        <taxon>Actinomycetota</taxon>
        <taxon>Actinomycetes</taxon>
        <taxon>Micromonosporales</taxon>
        <taxon>Micromonosporaceae</taxon>
        <taxon>Micromonospora</taxon>
    </lineage>
</organism>
<feature type="chain" id="PRO_5016092533" evidence="1">
    <location>
        <begin position="43"/>
        <end position="166"/>
    </location>
</feature>
<sequence>MVPPVASARPLWWLARWVNRLLTGFAVAAAFTIGAWAMPAHAAPAGPVPTADALAGQLNATVAPAAQLTPAGQFAAGAPAHPSAGPVVPPASSGWKLAAASGSVDAAAPSGVDLGDRADLGGGPGTLPGVPAQPHLPAAGTGAAAVVPAPVAAVPGASTARAPPRA</sequence>
<name>A0A2W2F5F9_9ACTN</name>
<keyword evidence="3" id="KW-1185">Reference proteome</keyword>